<gene>
    <name evidence="8" type="ORF">H310_07609</name>
</gene>
<dbReference type="Pfam" id="PF00732">
    <property type="entry name" value="GMC_oxred_N"/>
    <property type="match status" value="1"/>
</dbReference>
<dbReference type="PANTHER" id="PTHR46056:SF12">
    <property type="entry name" value="LONG-CHAIN-ALCOHOL OXIDASE"/>
    <property type="match status" value="1"/>
</dbReference>
<dbReference type="Pfam" id="PF00890">
    <property type="entry name" value="FAD_binding_2"/>
    <property type="match status" value="1"/>
</dbReference>
<evidence type="ECO:0000256" key="5">
    <source>
        <dbReference type="PIRNR" id="PIRNR028937"/>
    </source>
</evidence>
<dbReference type="InterPro" id="IPR012400">
    <property type="entry name" value="Long_Oxdase"/>
</dbReference>
<protein>
    <recommendedName>
        <fullName evidence="5">Long-chain-alcohol oxidase</fullName>
        <ecNumber evidence="5">1.1.3.20</ecNumber>
    </recommendedName>
</protein>
<keyword evidence="3" id="KW-0274">FAD</keyword>
<reference evidence="8" key="1">
    <citation type="submission" date="2013-12" db="EMBL/GenBank/DDBJ databases">
        <title>The Genome Sequence of Aphanomyces invadans NJM9701.</title>
        <authorList>
            <consortium name="The Broad Institute Genomics Platform"/>
            <person name="Russ C."/>
            <person name="Tyler B."/>
            <person name="van West P."/>
            <person name="Dieguez-Uribeondo J."/>
            <person name="Young S.K."/>
            <person name="Zeng Q."/>
            <person name="Gargeya S."/>
            <person name="Fitzgerald M."/>
            <person name="Abouelleil A."/>
            <person name="Alvarado L."/>
            <person name="Chapman S.B."/>
            <person name="Gainer-Dewar J."/>
            <person name="Goldberg J."/>
            <person name="Griggs A."/>
            <person name="Gujja S."/>
            <person name="Hansen M."/>
            <person name="Howarth C."/>
            <person name="Imamovic A."/>
            <person name="Ireland A."/>
            <person name="Larimer J."/>
            <person name="McCowan C."/>
            <person name="Murphy C."/>
            <person name="Pearson M."/>
            <person name="Poon T.W."/>
            <person name="Priest M."/>
            <person name="Roberts A."/>
            <person name="Saif S."/>
            <person name="Shea T."/>
            <person name="Sykes S."/>
            <person name="Wortman J."/>
            <person name="Nusbaum C."/>
            <person name="Birren B."/>
        </authorList>
    </citation>
    <scope>NUCLEOTIDE SEQUENCE [LARGE SCALE GENOMIC DNA]</scope>
    <source>
        <strain evidence="8">NJM9701</strain>
    </source>
</reference>
<evidence type="ECO:0000256" key="3">
    <source>
        <dbReference type="ARBA" id="ARBA00022827"/>
    </source>
</evidence>
<dbReference type="AlphaFoldDB" id="A0A024U3L3"/>
<name>A0A024U3L3_9STRA</name>
<dbReference type="RefSeq" id="XP_008871239.1">
    <property type="nucleotide sequence ID" value="XM_008873017.1"/>
</dbReference>
<dbReference type="EMBL" id="KI913965">
    <property type="protein sequence ID" value="ETW00214.1"/>
    <property type="molecule type" value="Genomic_DNA"/>
</dbReference>
<dbReference type="Gene3D" id="3.50.50.60">
    <property type="entry name" value="FAD/NAD(P)-binding domain"/>
    <property type="match status" value="1"/>
</dbReference>
<organism evidence="8">
    <name type="scientific">Aphanomyces invadans</name>
    <dbReference type="NCBI Taxonomy" id="157072"/>
    <lineage>
        <taxon>Eukaryota</taxon>
        <taxon>Sar</taxon>
        <taxon>Stramenopiles</taxon>
        <taxon>Oomycota</taxon>
        <taxon>Saprolegniomycetes</taxon>
        <taxon>Saprolegniales</taxon>
        <taxon>Verrucalvaceae</taxon>
        <taxon>Aphanomyces</taxon>
    </lineage>
</organism>
<evidence type="ECO:0000313" key="8">
    <source>
        <dbReference type="EMBL" id="ETW00213.1"/>
    </source>
</evidence>
<dbReference type="EC" id="1.1.3.20" evidence="5"/>
<comment type="catalytic activity">
    <reaction evidence="5">
        <text>a long-chain primary fatty alcohol + O2 = a long-chain fatty aldehyde + H2O2</text>
        <dbReference type="Rhea" id="RHEA:22756"/>
        <dbReference type="ChEBI" id="CHEBI:15379"/>
        <dbReference type="ChEBI" id="CHEBI:16240"/>
        <dbReference type="ChEBI" id="CHEBI:17176"/>
        <dbReference type="ChEBI" id="CHEBI:77396"/>
        <dbReference type="EC" id="1.1.3.20"/>
    </reaction>
</comment>
<dbReference type="EMBL" id="KI913965">
    <property type="protein sequence ID" value="ETW00213.1"/>
    <property type="molecule type" value="Genomic_DNA"/>
</dbReference>
<accession>A0A024U3L3</accession>
<dbReference type="InterPro" id="IPR036188">
    <property type="entry name" value="FAD/NAD-bd_sf"/>
</dbReference>
<dbReference type="GO" id="GO:0050660">
    <property type="term" value="F:flavin adenine dinucleotide binding"/>
    <property type="evidence" value="ECO:0007669"/>
    <property type="project" value="InterPro"/>
</dbReference>
<dbReference type="SUPFAM" id="SSF51905">
    <property type="entry name" value="FAD/NAD(P)-binding domain"/>
    <property type="match status" value="1"/>
</dbReference>
<dbReference type="RefSeq" id="XP_008871238.1">
    <property type="nucleotide sequence ID" value="XM_008873016.1"/>
</dbReference>
<dbReference type="GO" id="GO:0046577">
    <property type="term" value="F:long-chain-alcohol oxidase activity"/>
    <property type="evidence" value="ECO:0007669"/>
    <property type="project" value="UniProtKB-EC"/>
</dbReference>
<dbReference type="GeneID" id="20084659"/>
<evidence type="ECO:0000256" key="2">
    <source>
        <dbReference type="ARBA" id="ARBA00022630"/>
    </source>
</evidence>
<dbReference type="eggNOG" id="ENOG502QSD8">
    <property type="taxonomic scope" value="Eukaryota"/>
</dbReference>
<dbReference type="VEuPathDB" id="FungiDB:H310_07609"/>
<sequence>MALTAQQKATLGAIAFAFVAPLSKDAAAAVVSAHLNDVDDSSAVKSKELEAFAQMPPPDLGVVDAIESKLNFFPADKKYEFVKVLDVLATSWGTYLLTGSKRIVPFHDLTLDEREHALLNLSQSRFALLRSLFRALKALTHLCTFAQHVTNDTGDVNPYWKALQYAGKPTEKALPPRSHFHEPCFEDVAALAEAANGGPIEIDTDVVVVGSGAGGGVIAAELAQAGHRVVVLEQGTFHHPSDSNFAEMEEYEKHYIDSVFLVSEDGSMQLLAGKTWGGGTAVNWSASLRPPSDVLDEWVKKHNLPYFGTPEYQAALNAVCTRAGVSADHVSHNVPNQILVDGCAALEFPAHAIPQNTNGHRHSCGFCSLGCPYGEKQGTHMTWLQDAEAAGAKFITGCKVDKVTFTADKIATGVVGTVLDGNVSIVVRANTVVTACGGVNSPALLLRSGLGNPNIGRNMRLHPVTTVHGFLPDKLVKSWEGSIMTSVTDVVSNVHGDGYGARLETPTSLLGATSALLPWRGIADFTRLLLQIPHLSGIVTIVRDCDSPIQVTIDGTGECRHWLV</sequence>
<dbReference type="InterPro" id="IPR003953">
    <property type="entry name" value="FAD-dep_OxRdtase_2_FAD-bd"/>
</dbReference>
<proteinExistence type="inferred from homology"/>
<dbReference type="OrthoDB" id="269227at2759"/>
<keyword evidence="4 5" id="KW-0560">Oxidoreductase</keyword>
<evidence type="ECO:0000259" key="7">
    <source>
        <dbReference type="Pfam" id="PF00890"/>
    </source>
</evidence>
<dbReference type="PANTHER" id="PTHR46056">
    <property type="entry name" value="LONG-CHAIN-ALCOHOL OXIDASE"/>
    <property type="match status" value="1"/>
</dbReference>
<dbReference type="STRING" id="157072.A0A024U3L3"/>
<dbReference type="InterPro" id="IPR000172">
    <property type="entry name" value="GMC_OxRdtase_N"/>
</dbReference>
<dbReference type="PIRSF" id="PIRSF028937">
    <property type="entry name" value="Lg_Ch_AO"/>
    <property type="match status" value="1"/>
</dbReference>
<evidence type="ECO:0000256" key="1">
    <source>
        <dbReference type="ARBA" id="ARBA00010790"/>
    </source>
</evidence>
<feature type="domain" description="FAD-dependent oxidoreductase 2 FAD-binding" evidence="7">
    <location>
        <begin position="205"/>
        <end position="236"/>
    </location>
</feature>
<comment type="similarity">
    <text evidence="1 5">Belongs to the GMC oxidoreductase family.</text>
</comment>
<evidence type="ECO:0000259" key="6">
    <source>
        <dbReference type="Pfam" id="PF00732"/>
    </source>
</evidence>
<feature type="domain" description="Glucose-methanol-choline oxidoreductase N-terminal" evidence="6">
    <location>
        <begin position="255"/>
        <end position="464"/>
    </location>
</feature>
<evidence type="ECO:0000256" key="4">
    <source>
        <dbReference type="ARBA" id="ARBA00023002"/>
    </source>
</evidence>
<keyword evidence="2" id="KW-0285">Flavoprotein</keyword>